<dbReference type="KEGG" id="wei:EQG49_09700"/>
<dbReference type="InterPro" id="IPR020904">
    <property type="entry name" value="Sc_DH/Rdtase_CS"/>
</dbReference>
<evidence type="ECO:0000313" key="4">
    <source>
        <dbReference type="EMBL" id="QBO36715.1"/>
    </source>
</evidence>
<keyword evidence="5" id="KW-1185">Reference proteome</keyword>
<dbReference type="InterPro" id="IPR002347">
    <property type="entry name" value="SDR_fam"/>
</dbReference>
<dbReference type="Pfam" id="PF00106">
    <property type="entry name" value="adh_short"/>
    <property type="match status" value="1"/>
</dbReference>
<organism evidence="4 5">
    <name type="scientific">Periweissella cryptocerci</name>
    <dbReference type="NCBI Taxonomy" id="2506420"/>
    <lineage>
        <taxon>Bacteria</taxon>
        <taxon>Bacillati</taxon>
        <taxon>Bacillota</taxon>
        <taxon>Bacilli</taxon>
        <taxon>Lactobacillales</taxon>
        <taxon>Lactobacillaceae</taxon>
        <taxon>Periweissella</taxon>
    </lineage>
</organism>
<dbReference type="AlphaFoldDB" id="A0A4V1AIU4"/>
<dbReference type="RefSeq" id="WP_133363792.1">
    <property type="nucleotide sequence ID" value="NZ_CP037940.1"/>
</dbReference>
<gene>
    <name evidence="4" type="ORF">EQG49_09700</name>
</gene>
<dbReference type="Proteomes" id="UP000292886">
    <property type="component" value="Chromosome"/>
</dbReference>
<dbReference type="GO" id="GO:0016491">
    <property type="term" value="F:oxidoreductase activity"/>
    <property type="evidence" value="ECO:0007669"/>
    <property type="project" value="UniProtKB-KW"/>
</dbReference>
<dbReference type="SUPFAM" id="SSF51735">
    <property type="entry name" value="NAD(P)-binding Rossmann-fold domains"/>
    <property type="match status" value="1"/>
</dbReference>
<proteinExistence type="inferred from homology"/>
<keyword evidence="2" id="KW-0560">Oxidoreductase</keyword>
<comment type="similarity">
    <text evidence="1 3">Belongs to the short-chain dehydrogenases/reductases (SDR) family.</text>
</comment>
<dbReference type="PANTHER" id="PTHR43976:SF16">
    <property type="entry name" value="SHORT-CHAIN DEHYDROGENASE_REDUCTASE FAMILY PROTEIN"/>
    <property type="match status" value="1"/>
</dbReference>
<dbReference type="PRINTS" id="PR00081">
    <property type="entry name" value="GDHRDH"/>
</dbReference>
<dbReference type="OrthoDB" id="9775296at2"/>
<reference evidence="5" key="1">
    <citation type="submission" date="2019-03" db="EMBL/GenBank/DDBJ databases">
        <title>Weissella sp. 26KH-42 Genome sequencing.</title>
        <authorList>
            <person name="Heo J."/>
            <person name="Kim S.-J."/>
            <person name="Kim J.-S."/>
            <person name="Hong S.-B."/>
            <person name="Kwon S.-W."/>
        </authorList>
    </citation>
    <scope>NUCLEOTIDE SEQUENCE [LARGE SCALE GENOMIC DNA]</scope>
    <source>
        <strain evidence="5">26KH-42</strain>
    </source>
</reference>
<evidence type="ECO:0000256" key="1">
    <source>
        <dbReference type="ARBA" id="ARBA00006484"/>
    </source>
</evidence>
<evidence type="ECO:0000313" key="5">
    <source>
        <dbReference type="Proteomes" id="UP000292886"/>
    </source>
</evidence>
<dbReference type="InterPro" id="IPR036291">
    <property type="entry name" value="NAD(P)-bd_dom_sf"/>
</dbReference>
<evidence type="ECO:0000256" key="2">
    <source>
        <dbReference type="ARBA" id="ARBA00023002"/>
    </source>
</evidence>
<dbReference type="PRINTS" id="PR00080">
    <property type="entry name" value="SDRFAMILY"/>
</dbReference>
<dbReference type="EMBL" id="CP037940">
    <property type="protein sequence ID" value="QBO36715.1"/>
    <property type="molecule type" value="Genomic_DNA"/>
</dbReference>
<evidence type="ECO:0000256" key="3">
    <source>
        <dbReference type="RuleBase" id="RU000363"/>
    </source>
</evidence>
<accession>A0A4V1AIU4</accession>
<dbReference type="PANTHER" id="PTHR43976">
    <property type="entry name" value="SHORT CHAIN DEHYDROGENASE"/>
    <property type="match status" value="1"/>
</dbReference>
<dbReference type="InterPro" id="IPR051911">
    <property type="entry name" value="SDR_oxidoreductase"/>
</dbReference>
<dbReference type="Gene3D" id="3.40.50.720">
    <property type="entry name" value="NAD(P)-binding Rossmann-like Domain"/>
    <property type="match status" value="1"/>
</dbReference>
<protein>
    <submittedName>
        <fullName evidence="4">SDR family NAD(P)-dependent oxidoreductase</fullName>
    </submittedName>
</protein>
<dbReference type="PROSITE" id="PS00061">
    <property type="entry name" value="ADH_SHORT"/>
    <property type="match status" value="1"/>
</dbReference>
<sequence length="269" mass="29396">MKNVIITGVSSGVGADTAKAFAQQGYQVYGLARRATSQNELAALGVKLVDVDLADEIQIEQFVATVTEVQTIDVLVNVAGFAVNGPIEVVPIATAEQIFQVNVFGALRLTRLLLPIMRQQQTGRIINISSILGETYQPLMGWYAASKHALEAVTDALRLEVQAFGIEVSLLQLSGVATPMTNGEPDFTAQNTVYEPLAQSMRKAFMQGWKYNLQPNAVAKFILQIAEARKPHARYARGFGAKLLIGSHRLLPTRVFDHVTLKMLRTMGK</sequence>
<name>A0A4V1AIU4_9LACO</name>